<feature type="region of interest" description="Disordered" evidence="4">
    <location>
        <begin position="150"/>
        <end position="170"/>
    </location>
</feature>
<dbReference type="Proteomes" id="UP001055712">
    <property type="component" value="Unassembled WGS sequence"/>
</dbReference>
<proteinExistence type="inferred from homology"/>
<dbReference type="EMBL" id="SIDB01000011">
    <property type="protein sequence ID" value="KAI3426014.1"/>
    <property type="molecule type" value="Genomic_DNA"/>
</dbReference>
<feature type="region of interest" description="Disordered" evidence="4">
    <location>
        <begin position="1"/>
        <end position="20"/>
    </location>
</feature>
<dbReference type="InterPro" id="IPR006973">
    <property type="entry name" value="Cwf_Cwc_15"/>
</dbReference>
<dbReference type="PANTHER" id="PTHR12718:SF2">
    <property type="entry name" value="SPLICEOSOME-ASSOCIATED PROTEIN CWC15 HOMOLOG"/>
    <property type="match status" value="1"/>
</dbReference>
<protein>
    <recommendedName>
        <fullName evidence="7">Cwf15/Cwc15 cell cycle control protein</fullName>
    </recommendedName>
</protein>
<comment type="caution">
    <text evidence="5">The sequence shown here is derived from an EMBL/GenBank/DDBJ whole genome shotgun (WGS) entry which is preliminary data.</text>
</comment>
<keyword evidence="6" id="KW-1185">Reference proteome</keyword>
<dbReference type="PANTHER" id="PTHR12718">
    <property type="entry name" value="CELL CYCLE CONTROL PROTEIN CWF15"/>
    <property type="match status" value="1"/>
</dbReference>
<feature type="compositionally biased region" description="Acidic residues" evidence="4">
    <location>
        <begin position="116"/>
        <end position="138"/>
    </location>
</feature>
<evidence type="ECO:0000256" key="1">
    <source>
        <dbReference type="ARBA" id="ARBA00006644"/>
    </source>
</evidence>
<comment type="similarity">
    <text evidence="1">Belongs to the CWC15 family.</text>
</comment>
<evidence type="ECO:0000256" key="4">
    <source>
        <dbReference type="SAM" id="MobiDB-lite"/>
    </source>
</evidence>
<dbReference type="Pfam" id="PF04889">
    <property type="entry name" value="Cwf_Cwc_15"/>
    <property type="match status" value="1"/>
</dbReference>
<name>A0A9D4YTX0_CHLVU</name>
<dbReference type="GO" id="GO:0003723">
    <property type="term" value="F:RNA binding"/>
    <property type="evidence" value="ECO:0007669"/>
    <property type="project" value="TreeGrafter"/>
</dbReference>
<organism evidence="5 6">
    <name type="scientific">Chlorella vulgaris</name>
    <name type="common">Green alga</name>
    <dbReference type="NCBI Taxonomy" id="3077"/>
    <lineage>
        <taxon>Eukaryota</taxon>
        <taxon>Viridiplantae</taxon>
        <taxon>Chlorophyta</taxon>
        <taxon>core chlorophytes</taxon>
        <taxon>Trebouxiophyceae</taxon>
        <taxon>Chlorellales</taxon>
        <taxon>Chlorellaceae</taxon>
        <taxon>Chlorella clade</taxon>
        <taxon>Chlorella</taxon>
    </lineage>
</organism>
<dbReference type="GO" id="GO:0045292">
    <property type="term" value="P:mRNA cis splicing, via spliceosome"/>
    <property type="evidence" value="ECO:0007669"/>
    <property type="project" value="TreeGrafter"/>
</dbReference>
<feature type="region of interest" description="Disordered" evidence="4">
    <location>
        <begin position="31"/>
        <end position="138"/>
    </location>
</feature>
<evidence type="ECO:0000313" key="6">
    <source>
        <dbReference type="Proteomes" id="UP001055712"/>
    </source>
</evidence>
<evidence type="ECO:0000256" key="3">
    <source>
        <dbReference type="ARBA" id="ARBA00023187"/>
    </source>
</evidence>
<feature type="compositionally biased region" description="Basic and acidic residues" evidence="4">
    <location>
        <begin position="57"/>
        <end position="68"/>
    </location>
</feature>
<dbReference type="GO" id="GO:0071013">
    <property type="term" value="C:catalytic step 2 spliceosome"/>
    <property type="evidence" value="ECO:0007669"/>
    <property type="project" value="TreeGrafter"/>
</dbReference>
<evidence type="ECO:0008006" key="7">
    <source>
        <dbReference type="Google" id="ProtNLM"/>
    </source>
</evidence>
<dbReference type="OrthoDB" id="30179at2759"/>
<evidence type="ECO:0000256" key="2">
    <source>
        <dbReference type="ARBA" id="ARBA00022664"/>
    </source>
</evidence>
<accession>A0A9D4YTX0</accession>
<evidence type="ECO:0000313" key="5">
    <source>
        <dbReference type="EMBL" id="KAI3426014.1"/>
    </source>
</evidence>
<reference evidence="5" key="2">
    <citation type="submission" date="2020-11" db="EMBL/GenBank/DDBJ databases">
        <authorList>
            <person name="Cecchin M."/>
            <person name="Marcolungo L."/>
            <person name="Rossato M."/>
            <person name="Girolomoni L."/>
            <person name="Cosentino E."/>
            <person name="Cuine S."/>
            <person name="Li-Beisson Y."/>
            <person name="Delledonne M."/>
            <person name="Ballottari M."/>
        </authorList>
    </citation>
    <scope>NUCLEOTIDE SEQUENCE</scope>
    <source>
        <strain evidence="5">211/11P</strain>
        <tissue evidence="5">Whole cell</tissue>
    </source>
</reference>
<sequence>MTTAHRPTWAPAKGHEEQGGMRIYAPSRMQSVKDLPGQTKLKFRQPGQNTVEDLEQGDLRSKLEEKERKHYLKTKSTNFEEEREDDLRLLETGAAPDGSGGGAAQHRTLVPKAIDADDEDDADDADSSDDSEDDDEAELMAELDRIKRERAEEAARKAGEAAAKAEAEEQKELLRGNPLLQEKLAAQDPSFALKRRWDDDVVFRNQTRGEPKATKRFINDTIRNDFHRRFLDRYVR</sequence>
<dbReference type="AlphaFoldDB" id="A0A9D4YTX0"/>
<reference evidence="5" key="1">
    <citation type="journal article" date="2019" name="Plant J.">
        <title>Chlorella vulgaris genome assembly and annotation reveals the molecular basis for metabolic acclimation to high light conditions.</title>
        <authorList>
            <person name="Cecchin M."/>
            <person name="Marcolungo L."/>
            <person name="Rossato M."/>
            <person name="Girolomoni L."/>
            <person name="Cosentino E."/>
            <person name="Cuine S."/>
            <person name="Li-Beisson Y."/>
            <person name="Delledonne M."/>
            <person name="Ballottari M."/>
        </authorList>
    </citation>
    <scope>NUCLEOTIDE SEQUENCE</scope>
    <source>
        <strain evidence="5">211/11P</strain>
    </source>
</reference>
<keyword evidence="2" id="KW-0507">mRNA processing</keyword>
<keyword evidence="3" id="KW-0508">mRNA splicing</keyword>
<gene>
    <name evidence="5" type="ORF">D9Q98_007982</name>
</gene>